<dbReference type="InterPro" id="IPR000014">
    <property type="entry name" value="PAS"/>
</dbReference>
<feature type="region of interest" description="Disordered" evidence="4">
    <location>
        <begin position="131"/>
        <end position="153"/>
    </location>
</feature>
<evidence type="ECO:0000313" key="7">
    <source>
        <dbReference type="Proteomes" id="UP000594364"/>
    </source>
</evidence>
<dbReference type="Pfam" id="PF13426">
    <property type="entry name" value="PAS_9"/>
    <property type="match status" value="1"/>
</dbReference>
<dbReference type="PANTHER" id="PTHR47429">
    <property type="entry name" value="PROTEIN TWIN LOV 1"/>
    <property type="match status" value="1"/>
</dbReference>
<protein>
    <recommendedName>
        <fullName evidence="5">PAS domain-containing protein</fullName>
    </recommendedName>
</protein>
<accession>A0A7S9PSL3</accession>
<proteinExistence type="predicted"/>
<sequence length="204" mass="22657">MTSNVEVAMNPWELQALNYQFPDDSLSAVVDLKQASVPERSKWRAMADPVFYPGLYSNSGYDLMTILFRLMGRPNPQIELGPVDCSVALVLCDLELPDEPIVYAADAFCDLTGYSKSEILGRNCRFLQSPNHSSKAKSSAAEKSHGKTAGSRMRHAINDRNEIQLNVVNYRKNGQKFNNLLTIIPLTLDDSGYQYAVGFAVEVS</sequence>
<dbReference type="EMBL" id="CP031385">
    <property type="protein sequence ID" value="QPG94486.1"/>
    <property type="molecule type" value="Genomic_DNA"/>
</dbReference>
<dbReference type="GO" id="GO:0005634">
    <property type="term" value="C:nucleus"/>
    <property type="evidence" value="ECO:0007669"/>
    <property type="project" value="TreeGrafter"/>
</dbReference>
<dbReference type="PANTHER" id="PTHR47429:SF7">
    <property type="entry name" value="GATA-FACTOR"/>
    <property type="match status" value="1"/>
</dbReference>
<evidence type="ECO:0000313" key="6">
    <source>
        <dbReference type="EMBL" id="QPG94486.1"/>
    </source>
</evidence>
<evidence type="ECO:0000256" key="3">
    <source>
        <dbReference type="ARBA" id="ARBA00022991"/>
    </source>
</evidence>
<gene>
    <name evidence="6" type="ORF">C2857_006186</name>
</gene>
<name>A0A7S9PSL3_EPIFF</name>
<feature type="domain" description="PAS" evidence="5">
    <location>
        <begin position="101"/>
        <end position="123"/>
    </location>
</feature>
<dbReference type="OrthoDB" id="447251at2759"/>
<keyword evidence="1" id="KW-0285">Flavoprotein</keyword>
<dbReference type="SUPFAM" id="SSF55785">
    <property type="entry name" value="PYP-like sensor domain (PAS domain)"/>
    <property type="match status" value="1"/>
</dbReference>
<evidence type="ECO:0000256" key="2">
    <source>
        <dbReference type="ARBA" id="ARBA00022643"/>
    </source>
</evidence>
<keyword evidence="2" id="KW-0288">FMN</keyword>
<dbReference type="AlphaFoldDB" id="A0A7S9PSL3"/>
<dbReference type="CDD" id="cd00130">
    <property type="entry name" value="PAS"/>
    <property type="match status" value="1"/>
</dbReference>
<evidence type="ECO:0000256" key="4">
    <source>
        <dbReference type="SAM" id="MobiDB-lite"/>
    </source>
</evidence>
<evidence type="ECO:0000259" key="5">
    <source>
        <dbReference type="PROSITE" id="PS50112"/>
    </source>
</evidence>
<keyword evidence="3" id="KW-0157">Chromophore</keyword>
<dbReference type="InterPro" id="IPR035965">
    <property type="entry name" value="PAS-like_dom_sf"/>
</dbReference>
<dbReference type="Gene3D" id="3.30.450.20">
    <property type="entry name" value="PAS domain"/>
    <property type="match status" value="1"/>
</dbReference>
<reference evidence="6 7" key="1">
    <citation type="journal article" date="2018" name="PLoS Genet.">
        <title>Repeat elements organise 3D genome structure and mediate transcription in the filamentous fungus Epichloe festucae.</title>
        <authorList>
            <person name="Winter D.J."/>
            <person name="Ganley A.R.D."/>
            <person name="Young C.A."/>
            <person name="Liachko I."/>
            <person name="Schardl C.L."/>
            <person name="Dupont P.Y."/>
            <person name="Berry D."/>
            <person name="Ram A."/>
            <person name="Scott B."/>
            <person name="Cox M.P."/>
        </authorList>
    </citation>
    <scope>NUCLEOTIDE SEQUENCE [LARGE SCALE GENOMIC DNA]</scope>
    <source>
        <strain evidence="6 7">Fl1</strain>
    </source>
</reference>
<keyword evidence="7" id="KW-1185">Reference proteome</keyword>
<organism evidence="6 7">
    <name type="scientific">Epichloe festucae (strain Fl1)</name>
    <dbReference type="NCBI Taxonomy" id="877507"/>
    <lineage>
        <taxon>Eukaryota</taxon>
        <taxon>Fungi</taxon>
        <taxon>Dikarya</taxon>
        <taxon>Ascomycota</taxon>
        <taxon>Pezizomycotina</taxon>
        <taxon>Sordariomycetes</taxon>
        <taxon>Hypocreomycetidae</taxon>
        <taxon>Hypocreales</taxon>
        <taxon>Clavicipitaceae</taxon>
        <taxon>Epichloe</taxon>
    </lineage>
</organism>
<dbReference type="PROSITE" id="PS50112">
    <property type="entry name" value="PAS"/>
    <property type="match status" value="1"/>
</dbReference>
<evidence type="ECO:0000256" key="1">
    <source>
        <dbReference type="ARBA" id="ARBA00022630"/>
    </source>
</evidence>
<dbReference type="Proteomes" id="UP000594364">
    <property type="component" value="Chromosome 1"/>
</dbReference>
<dbReference type="NCBIfam" id="TIGR00229">
    <property type="entry name" value="sensory_box"/>
    <property type="match status" value="1"/>
</dbReference>